<evidence type="ECO:0000256" key="2">
    <source>
        <dbReference type="ARBA" id="ARBA00023012"/>
    </source>
</evidence>
<dbReference type="SUPFAM" id="SSF46894">
    <property type="entry name" value="C-terminal effector domain of the bipartite response regulators"/>
    <property type="match status" value="1"/>
</dbReference>
<evidence type="ECO:0000256" key="6">
    <source>
        <dbReference type="PROSITE-ProRule" id="PRU00169"/>
    </source>
</evidence>
<organism evidence="10 11">
    <name type="scientific">Veillonella seminalis</name>
    <dbReference type="NCBI Taxonomy" id="1502943"/>
    <lineage>
        <taxon>Bacteria</taxon>
        <taxon>Bacillati</taxon>
        <taxon>Bacillota</taxon>
        <taxon>Negativicutes</taxon>
        <taxon>Veillonellales</taxon>
        <taxon>Veillonellaceae</taxon>
        <taxon>Veillonella</taxon>
    </lineage>
</organism>
<dbReference type="FunFam" id="3.40.50.2300:FF:000001">
    <property type="entry name" value="DNA-binding response regulator PhoB"/>
    <property type="match status" value="1"/>
</dbReference>
<evidence type="ECO:0000259" key="9">
    <source>
        <dbReference type="PROSITE" id="PS51755"/>
    </source>
</evidence>
<dbReference type="AlphaFoldDB" id="A0A833CAC9"/>
<dbReference type="PANTHER" id="PTHR48111">
    <property type="entry name" value="REGULATOR OF RPOS"/>
    <property type="match status" value="1"/>
</dbReference>
<dbReference type="InterPro" id="IPR001789">
    <property type="entry name" value="Sig_transdc_resp-reg_receiver"/>
</dbReference>
<dbReference type="CDD" id="cd00383">
    <property type="entry name" value="trans_reg_C"/>
    <property type="match status" value="1"/>
</dbReference>
<dbReference type="Pfam" id="PF00486">
    <property type="entry name" value="Trans_reg_C"/>
    <property type="match status" value="1"/>
</dbReference>
<dbReference type="PANTHER" id="PTHR48111:SF26">
    <property type="entry name" value="STAGE 0 SPORULATION PROTEIN A HOMOLOG"/>
    <property type="match status" value="1"/>
</dbReference>
<dbReference type="SMART" id="SM00862">
    <property type="entry name" value="Trans_reg_C"/>
    <property type="match status" value="1"/>
</dbReference>
<dbReference type="CDD" id="cd17574">
    <property type="entry name" value="REC_OmpR"/>
    <property type="match status" value="1"/>
</dbReference>
<protein>
    <submittedName>
        <fullName evidence="10">Response regulator transcription factor</fullName>
    </submittedName>
</protein>
<evidence type="ECO:0000259" key="8">
    <source>
        <dbReference type="PROSITE" id="PS50110"/>
    </source>
</evidence>
<dbReference type="GO" id="GO:0000976">
    <property type="term" value="F:transcription cis-regulatory region binding"/>
    <property type="evidence" value="ECO:0007669"/>
    <property type="project" value="TreeGrafter"/>
</dbReference>
<keyword evidence="3" id="KW-0805">Transcription regulation</keyword>
<dbReference type="Gene3D" id="1.10.10.10">
    <property type="entry name" value="Winged helix-like DNA-binding domain superfamily/Winged helix DNA-binding domain"/>
    <property type="match status" value="1"/>
</dbReference>
<dbReference type="InterPro" id="IPR036388">
    <property type="entry name" value="WH-like_DNA-bd_sf"/>
</dbReference>
<feature type="domain" description="OmpR/PhoB-type" evidence="9">
    <location>
        <begin position="138"/>
        <end position="237"/>
    </location>
</feature>
<keyword evidence="5" id="KW-0804">Transcription</keyword>
<comment type="caution">
    <text evidence="10">The sequence shown here is derived from an EMBL/GenBank/DDBJ whole genome shotgun (WGS) entry which is preliminary data.</text>
</comment>
<dbReference type="GO" id="GO:0032993">
    <property type="term" value="C:protein-DNA complex"/>
    <property type="evidence" value="ECO:0007669"/>
    <property type="project" value="TreeGrafter"/>
</dbReference>
<dbReference type="FunFam" id="1.10.10.10:FF:000018">
    <property type="entry name" value="DNA-binding response regulator ResD"/>
    <property type="match status" value="1"/>
</dbReference>
<reference evidence="10 11" key="1">
    <citation type="submission" date="2019-09" db="EMBL/GenBank/DDBJ databases">
        <title>Draft genome sequence of 3 type strains from the CCUG.</title>
        <authorList>
            <person name="Pineiro-Iglesias B."/>
            <person name="Tunovic T."/>
            <person name="Unosson C."/>
            <person name="Inganas E."/>
            <person name="Ohlen M."/>
            <person name="Cardew S."/>
            <person name="Jensie-Markopoulos S."/>
            <person name="Salva-Serra F."/>
            <person name="Jaen-Luchoro D."/>
            <person name="Karlsson R."/>
            <person name="Svensson-Stadler L."/>
            <person name="Chun J."/>
            <person name="Moore E."/>
        </authorList>
    </citation>
    <scope>NUCLEOTIDE SEQUENCE [LARGE SCALE GENOMIC DNA]</scope>
    <source>
        <strain evidence="10 11">CCUG 65427</strain>
    </source>
</reference>
<dbReference type="InterPro" id="IPR011006">
    <property type="entry name" value="CheY-like_superfamily"/>
</dbReference>
<dbReference type="InterPro" id="IPR016032">
    <property type="entry name" value="Sig_transdc_resp-reg_C-effctor"/>
</dbReference>
<dbReference type="GO" id="GO:0006355">
    <property type="term" value="P:regulation of DNA-templated transcription"/>
    <property type="evidence" value="ECO:0007669"/>
    <property type="project" value="InterPro"/>
</dbReference>
<dbReference type="RefSeq" id="WP_040771305.1">
    <property type="nucleotide sequence ID" value="NZ_CAUENZ010000021.1"/>
</dbReference>
<feature type="domain" description="Response regulatory" evidence="8">
    <location>
        <begin position="9"/>
        <end position="122"/>
    </location>
</feature>
<evidence type="ECO:0000256" key="3">
    <source>
        <dbReference type="ARBA" id="ARBA00023015"/>
    </source>
</evidence>
<dbReference type="GO" id="GO:0000156">
    <property type="term" value="F:phosphorelay response regulator activity"/>
    <property type="evidence" value="ECO:0007669"/>
    <property type="project" value="TreeGrafter"/>
</dbReference>
<evidence type="ECO:0000313" key="11">
    <source>
        <dbReference type="Proteomes" id="UP000434554"/>
    </source>
</evidence>
<dbReference type="PROSITE" id="PS51755">
    <property type="entry name" value="OMPR_PHOB"/>
    <property type="match status" value="1"/>
</dbReference>
<dbReference type="EMBL" id="WBKH01000007">
    <property type="protein sequence ID" value="KAB1477870.1"/>
    <property type="molecule type" value="Genomic_DNA"/>
</dbReference>
<dbReference type="Proteomes" id="UP000434554">
    <property type="component" value="Unassembled WGS sequence"/>
</dbReference>
<gene>
    <name evidence="10" type="ORF">F8R14_07205</name>
</gene>
<keyword evidence="1 6" id="KW-0597">Phosphoprotein</keyword>
<evidence type="ECO:0000256" key="4">
    <source>
        <dbReference type="ARBA" id="ARBA00023125"/>
    </source>
</evidence>
<feature type="modified residue" description="4-aspartylphosphate" evidence="6">
    <location>
        <position position="58"/>
    </location>
</feature>
<sequence>MEVNAVAKRILIIEDDQAIAEIERDYLELSQFEVTLANDGGKGLELALNEAFDLILLDVMLPTVDGFSILKKLRETLDIPILMVTAKQEDIDKIRGLGLGADDYIEKPFSPSILVARVKANIAQYERLRKGQSTNKGEADIQVGHLLIQPGSHRVFVHNEEVNLKNKEYELLLFLVRNGDLVFDKETLYERIWGLEAIGDVATVAVHINRLREKIEDDPSNPRYIETVWGAGYRFKM</sequence>
<dbReference type="Pfam" id="PF00072">
    <property type="entry name" value="Response_reg"/>
    <property type="match status" value="1"/>
</dbReference>
<evidence type="ECO:0000256" key="1">
    <source>
        <dbReference type="ARBA" id="ARBA00022553"/>
    </source>
</evidence>
<dbReference type="InterPro" id="IPR039420">
    <property type="entry name" value="WalR-like"/>
</dbReference>
<dbReference type="GO" id="GO:0005829">
    <property type="term" value="C:cytosol"/>
    <property type="evidence" value="ECO:0007669"/>
    <property type="project" value="TreeGrafter"/>
</dbReference>
<keyword evidence="2" id="KW-0902">Two-component regulatory system</keyword>
<keyword evidence="4 7" id="KW-0238">DNA-binding</keyword>
<dbReference type="SUPFAM" id="SSF52172">
    <property type="entry name" value="CheY-like"/>
    <property type="match status" value="1"/>
</dbReference>
<evidence type="ECO:0000313" key="10">
    <source>
        <dbReference type="EMBL" id="KAB1477870.1"/>
    </source>
</evidence>
<evidence type="ECO:0000256" key="7">
    <source>
        <dbReference type="PROSITE-ProRule" id="PRU01091"/>
    </source>
</evidence>
<dbReference type="SMART" id="SM00448">
    <property type="entry name" value="REC"/>
    <property type="match status" value="1"/>
</dbReference>
<dbReference type="Gene3D" id="6.10.250.690">
    <property type="match status" value="1"/>
</dbReference>
<dbReference type="Gene3D" id="3.40.50.2300">
    <property type="match status" value="1"/>
</dbReference>
<dbReference type="PROSITE" id="PS50110">
    <property type="entry name" value="RESPONSE_REGULATORY"/>
    <property type="match status" value="1"/>
</dbReference>
<feature type="DNA-binding region" description="OmpR/PhoB-type" evidence="7">
    <location>
        <begin position="138"/>
        <end position="237"/>
    </location>
</feature>
<proteinExistence type="predicted"/>
<evidence type="ECO:0000256" key="5">
    <source>
        <dbReference type="ARBA" id="ARBA00023163"/>
    </source>
</evidence>
<dbReference type="GeneID" id="83054818"/>
<accession>A0A833CAC9</accession>
<dbReference type="InterPro" id="IPR001867">
    <property type="entry name" value="OmpR/PhoB-type_DNA-bd"/>
</dbReference>
<name>A0A833CAC9_9FIRM</name>